<evidence type="ECO:0000313" key="2">
    <source>
        <dbReference type="EMBL" id="SDW84652.1"/>
    </source>
</evidence>
<name>A0A1H2WVL1_9BACI</name>
<sequence>MTEITFKPEKGTHTTKSSDGHNIQYTINFVEKNNERAVHVNYETKDRLTPQAGTVLFEMGETKIEQRGVVFNLDGTLEKGENE</sequence>
<proteinExistence type="predicted"/>
<dbReference type="AlphaFoldDB" id="A0A1H2WVL1"/>
<protein>
    <submittedName>
        <fullName evidence="2">Uncharacterized protein</fullName>
    </submittedName>
</protein>
<feature type="compositionally biased region" description="Basic and acidic residues" evidence="1">
    <location>
        <begin position="1"/>
        <end position="19"/>
    </location>
</feature>
<organism evidence="2 3">
    <name type="scientific">Marinococcus luteus</name>
    <dbReference type="NCBI Taxonomy" id="1122204"/>
    <lineage>
        <taxon>Bacteria</taxon>
        <taxon>Bacillati</taxon>
        <taxon>Bacillota</taxon>
        <taxon>Bacilli</taxon>
        <taxon>Bacillales</taxon>
        <taxon>Bacillaceae</taxon>
        <taxon>Marinococcus</taxon>
    </lineage>
</organism>
<evidence type="ECO:0000313" key="3">
    <source>
        <dbReference type="Proteomes" id="UP000199488"/>
    </source>
</evidence>
<keyword evidence="3" id="KW-1185">Reference proteome</keyword>
<dbReference type="STRING" id="1122204.SAMN05421781_2517"/>
<gene>
    <name evidence="2" type="ORF">SAMN05421781_2517</name>
</gene>
<accession>A0A1H2WVL1</accession>
<feature type="region of interest" description="Disordered" evidence="1">
    <location>
        <begin position="1"/>
        <end position="20"/>
    </location>
</feature>
<dbReference type="OrthoDB" id="2968744at2"/>
<reference evidence="2 3" key="1">
    <citation type="submission" date="2016-10" db="EMBL/GenBank/DDBJ databases">
        <authorList>
            <person name="de Groot N.N."/>
        </authorList>
    </citation>
    <scope>NUCLEOTIDE SEQUENCE [LARGE SCALE GENOMIC DNA]</scope>
    <source>
        <strain evidence="2 3">DSM 23126</strain>
    </source>
</reference>
<dbReference type="RefSeq" id="WP_091615722.1">
    <property type="nucleotide sequence ID" value="NZ_FNNC01000006.1"/>
</dbReference>
<dbReference type="Proteomes" id="UP000199488">
    <property type="component" value="Unassembled WGS sequence"/>
</dbReference>
<dbReference type="EMBL" id="FNNC01000006">
    <property type="protein sequence ID" value="SDW84652.1"/>
    <property type="molecule type" value="Genomic_DNA"/>
</dbReference>
<evidence type="ECO:0000256" key="1">
    <source>
        <dbReference type="SAM" id="MobiDB-lite"/>
    </source>
</evidence>